<gene>
    <name evidence="6" type="ORF">TWF718_001273</name>
</gene>
<name>A0AAN8P2E4_9PEZI</name>
<dbReference type="SUPFAM" id="SSF144232">
    <property type="entry name" value="HIT/MYND zinc finger-like"/>
    <property type="match status" value="1"/>
</dbReference>
<reference evidence="6 7" key="1">
    <citation type="submission" date="2019-10" db="EMBL/GenBank/DDBJ databases">
        <authorList>
            <person name="Palmer J.M."/>
        </authorList>
    </citation>
    <scope>NUCLEOTIDE SEQUENCE [LARGE SCALE GENOMIC DNA]</scope>
    <source>
        <strain evidence="6 7">TWF718</strain>
    </source>
</reference>
<dbReference type="PROSITE" id="PS50865">
    <property type="entry name" value="ZF_MYND_2"/>
    <property type="match status" value="1"/>
</dbReference>
<keyword evidence="7" id="KW-1185">Reference proteome</keyword>
<protein>
    <recommendedName>
        <fullName evidence="5">MYND-type domain-containing protein</fullName>
    </recommendedName>
</protein>
<organism evidence="6 7">
    <name type="scientific">Orbilia javanica</name>
    <dbReference type="NCBI Taxonomy" id="47235"/>
    <lineage>
        <taxon>Eukaryota</taxon>
        <taxon>Fungi</taxon>
        <taxon>Dikarya</taxon>
        <taxon>Ascomycota</taxon>
        <taxon>Pezizomycotina</taxon>
        <taxon>Orbiliomycetes</taxon>
        <taxon>Orbiliales</taxon>
        <taxon>Orbiliaceae</taxon>
        <taxon>Orbilia</taxon>
    </lineage>
</organism>
<comment type="caution">
    <text evidence="6">The sequence shown here is derived from an EMBL/GenBank/DDBJ whole genome shotgun (WGS) entry which is preliminary data.</text>
</comment>
<proteinExistence type="predicted"/>
<dbReference type="EMBL" id="JAVHNR010000001">
    <property type="protein sequence ID" value="KAK6356935.1"/>
    <property type="molecule type" value="Genomic_DNA"/>
</dbReference>
<evidence type="ECO:0000256" key="4">
    <source>
        <dbReference type="PROSITE-ProRule" id="PRU00134"/>
    </source>
</evidence>
<dbReference type="Proteomes" id="UP001313282">
    <property type="component" value="Unassembled WGS sequence"/>
</dbReference>
<dbReference type="PROSITE" id="PS01360">
    <property type="entry name" value="ZF_MYND_1"/>
    <property type="match status" value="1"/>
</dbReference>
<dbReference type="InterPro" id="IPR002893">
    <property type="entry name" value="Znf_MYND"/>
</dbReference>
<evidence type="ECO:0000313" key="6">
    <source>
        <dbReference type="EMBL" id="KAK6356935.1"/>
    </source>
</evidence>
<evidence type="ECO:0000256" key="1">
    <source>
        <dbReference type="ARBA" id="ARBA00022723"/>
    </source>
</evidence>
<accession>A0AAN8P2E4</accession>
<sequence length="403" mass="46045">MPIKQLQPTCKTCGSSSNLFNCGRCSAVQYCSIDHQTEDSKKHLPTCSRIWERLSPLQQCDKLSLNDIISEDSAITNSIPVDDLYPVTHRHGTVQDVDLSLRVSLIKICIGQNTYASLKLATHQIRMLGRYRLVSQLIFVPTLLRTGADEICYRLLSLERRFSANVKANGDRDVALRQLHQGVQDVMEKKFELGDIFEDLRHWVFWSPMPYPRSMAALVFVLQTWIDDLEDAVQFDCTIAKFLRRRLNYDTVEIIRGYLFKTEAMMGNRKVLQDRARRALRELRGHQEYILRASCYSHREFWEQLMLGMKMGVLCGHVGTSRGGGATIGFPNGSTGYTLEDLSVFRRILLDHSSALQFLTAFFEREPIYLKGPSAGSMQWLRTWQEVSRTTTARSDALENGSS</sequence>
<dbReference type="GO" id="GO:0008270">
    <property type="term" value="F:zinc ion binding"/>
    <property type="evidence" value="ECO:0007669"/>
    <property type="project" value="UniProtKB-KW"/>
</dbReference>
<evidence type="ECO:0000256" key="3">
    <source>
        <dbReference type="ARBA" id="ARBA00022833"/>
    </source>
</evidence>
<dbReference type="Pfam" id="PF01753">
    <property type="entry name" value="zf-MYND"/>
    <property type="match status" value="1"/>
</dbReference>
<feature type="domain" description="MYND-type" evidence="5">
    <location>
        <begin position="10"/>
        <end position="47"/>
    </location>
</feature>
<keyword evidence="2 4" id="KW-0863">Zinc-finger</keyword>
<dbReference type="AlphaFoldDB" id="A0AAN8P2E4"/>
<evidence type="ECO:0000313" key="7">
    <source>
        <dbReference type="Proteomes" id="UP001313282"/>
    </source>
</evidence>
<keyword evidence="3" id="KW-0862">Zinc</keyword>
<evidence type="ECO:0000259" key="5">
    <source>
        <dbReference type="PROSITE" id="PS50865"/>
    </source>
</evidence>
<dbReference type="Gene3D" id="6.10.140.2220">
    <property type="match status" value="1"/>
</dbReference>
<keyword evidence="1" id="KW-0479">Metal-binding</keyword>
<evidence type="ECO:0000256" key="2">
    <source>
        <dbReference type="ARBA" id="ARBA00022771"/>
    </source>
</evidence>